<dbReference type="PANTHER" id="PTHR21248">
    <property type="entry name" value="CARDIOLIPIN SYNTHASE"/>
    <property type="match status" value="1"/>
</dbReference>
<dbReference type="EMBL" id="JBBKZS010000003">
    <property type="protein sequence ID" value="MEJ8854861.1"/>
    <property type="molecule type" value="Genomic_DNA"/>
</dbReference>
<dbReference type="RefSeq" id="WP_340334951.1">
    <property type="nucleotide sequence ID" value="NZ_JBBKZS010000003.1"/>
</dbReference>
<proteinExistence type="predicted"/>
<protein>
    <submittedName>
        <fullName evidence="3">Phospholipase D family protein</fullName>
    </submittedName>
</protein>
<dbReference type="Pfam" id="PF13091">
    <property type="entry name" value="PLDc_2"/>
    <property type="match status" value="2"/>
</dbReference>
<dbReference type="Gene3D" id="3.30.870.10">
    <property type="entry name" value="Endonuclease Chain A"/>
    <property type="match status" value="2"/>
</dbReference>
<organism evidence="3 4">
    <name type="scientific">Variovorax robiniae</name>
    <dbReference type="NCBI Taxonomy" id="1836199"/>
    <lineage>
        <taxon>Bacteria</taxon>
        <taxon>Pseudomonadati</taxon>
        <taxon>Pseudomonadota</taxon>
        <taxon>Betaproteobacteria</taxon>
        <taxon>Burkholderiales</taxon>
        <taxon>Comamonadaceae</taxon>
        <taxon>Variovorax</taxon>
    </lineage>
</organism>
<feature type="domain" description="PLD phosphodiesterase" evidence="2">
    <location>
        <begin position="167"/>
        <end position="194"/>
    </location>
</feature>
<dbReference type="InterPro" id="IPR001736">
    <property type="entry name" value="PLipase_D/transphosphatidylase"/>
</dbReference>
<comment type="caution">
    <text evidence="3">The sequence shown here is derived from an EMBL/GenBank/DDBJ whole genome shotgun (WGS) entry which is preliminary data.</text>
</comment>
<gene>
    <name evidence="3" type="ORF">WKW79_09800</name>
</gene>
<reference evidence="3 4" key="1">
    <citation type="submission" date="2024-03" db="EMBL/GenBank/DDBJ databases">
        <title>Novel species of the genus Variovorax.</title>
        <authorList>
            <person name="Liu Q."/>
            <person name="Xin Y.-H."/>
        </authorList>
    </citation>
    <scope>NUCLEOTIDE SEQUENCE [LARGE SCALE GENOMIC DNA]</scope>
    <source>
        <strain evidence="3 4">KACC 18901</strain>
    </source>
</reference>
<accession>A0ABU8X4Z7</accession>
<feature type="signal peptide" evidence="1">
    <location>
        <begin position="1"/>
        <end position="22"/>
    </location>
</feature>
<dbReference type="PROSITE" id="PS50035">
    <property type="entry name" value="PLD"/>
    <property type="match status" value="2"/>
</dbReference>
<dbReference type="CDD" id="cd09111">
    <property type="entry name" value="PLDc_ymdC_like_1"/>
    <property type="match status" value="1"/>
</dbReference>
<dbReference type="CDD" id="cd09113">
    <property type="entry name" value="PLDc_ymdC_like_2"/>
    <property type="match status" value="1"/>
</dbReference>
<keyword evidence="1" id="KW-0732">Signal</keyword>
<sequence length="527" mass="57693">MITLSPAFRAFAALCITCLVSACSSLPGKVERTPTTALTQTADTRLGQALRQRVAAHPNQSGIHGLPVAQDAFAARIALARAAQRSLDMQYYIWHADTTGQLLWEAVWEAAERGVRVRMLIDDANTKGLDPTLAALDAHPNIEVRLYNPFANRKARLADFAFDFTRVNHRMHNKSFTADNQAAIVGGRNIGDEYFGANTQVGFQDLDVLAIGAVVPEVSSEFDLFWNSPSAYPAASVIPPSDAGGPALLRAGWQKVHESEEAKRYVDVVQRTPLVSQIAQDRIPFEWTTARVINDDPAKTLSTSDRTEFQLLPQLEKAMGRPDRQLDLVSPYFVPGKEGTEGLTTLAKRGVKVRVLTNSLSATDVSPVHAGYTKYRKDLLKAGVILYELKPGAALPSVKDNEDVPRGLPGSGSGTTKAAALHAKTFSKDRNRIFVGSFNLDPRSARLNTEMGMVIDSPVLANALSSKLDGLLPNEAYEVRLLPDGDSLEWVERGAQGETRYTTEPGSTAMRRGWVDFLRILPIEWML</sequence>
<feature type="domain" description="PLD phosphodiesterase" evidence="2">
    <location>
        <begin position="417"/>
        <end position="444"/>
    </location>
</feature>
<evidence type="ECO:0000313" key="3">
    <source>
        <dbReference type="EMBL" id="MEJ8854861.1"/>
    </source>
</evidence>
<dbReference type="PANTHER" id="PTHR21248:SF12">
    <property type="entry name" value="CARDIOLIPIN SYNTHASE C"/>
    <property type="match status" value="1"/>
</dbReference>
<evidence type="ECO:0000256" key="1">
    <source>
        <dbReference type="SAM" id="SignalP"/>
    </source>
</evidence>
<keyword evidence="4" id="KW-1185">Reference proteome</keyword>
<evidence type="ECO:0000313" key="4">
    <source>
        <dbReference type="Proteomes" id="UP001367030"/>
    </source>
</evidence>
<name>A0ABU8X4Z7_9BURK</name>
<evidence type="ECO:0000259" key="2">
    <source>
        <dbReference type="PROSITE" id="PS50035"/>
    </source>
</evidence>
<dbReference type="SMART" id="SM00155">
    <property type="entry name" value="PLDc"/>
    <property type="match status" value="2"/>
</dbReference>
<dbReference type="InterPro" id="IPR025202">
    <property type="entry name" value="PLD-like_dom"/>
</dbReference>
<dbReference type="Proteomes" id="UP001367030">
    <property type="component" value="Unassembled WGS sequence"/>
</dbReference>
<dbReference type="SUPFAM" id="SSF56024">
    <property type="entry name" value="Phospholipase D/nuclease"/>
    <property type="match status" value="2"/>
</dbReference>
<feature type="chain" id="PRO_5046827706" evidence="1">
    <location>
        <begin position="23"/>
        <end position="527"/>
    </location>
</feature>